<proteinExistence type="predicted"/>
<protein>
    <submittedName>
        <fullName evidence="1">Uncharacterized protein</fullName>
    </submittedName>
</protein>
<dbReference type="EMBL" id="VSSQ01100851">
    <property type="protein sequence ID" value="MPN42848.1"/>
    <property type="molecule type" value="Genomic_DNA"/>
</dbReference>
<sequence length="77" mass="8602">MDAKPVGRLCLSDKIRRVDQHFRWDTALGQAGAAKLGFFDNRTAQPFVQGSFHHHQTGAAAHNNHIEMLQENSSFAL</sequence>
<organism evidence="1">
    <name type="scientific">bioreactor metagenome</name>
    <dbReference type="NCBI Taxonomy" id="1076179"/>
    <lineage>
        <taxon>unclassified sequences</taxon>
        <taxon>metagenomes</taxon>
        <taxon>ecological metagenomes</taxon>
    </lineage>
</organism>
<evidence type="ECO:0000313" key="1">
    <source>
        <dbReference type="EMBL" id="MPN42848.1"/>
    </source>
</evidence>
<reference evidence="1" key="1">
    <citation type="submission" date="2019-08" db="EMBL/GenBank/DDBJ databases">
        <authorList>
            <person name="Kucharzyk K."/>
            <person name="Murdoch R.W."/>
            <person name="Higgins S."/>
            <person name="Loffler F."/>
        </authorList>
    </citation>
    <scope>NUCLEOTIDE SEQUENCE</scope>
</reference>
<gene>
    <name evidence="1" type="ORF">SDC9_190406</name>
</gene>
<name>A0A645HUZ7_9ZZZZ</name>
<dbReference type="AlphaFoldDB" id="A0A645HUZ7"/>
<accession>A0A645HUZ7</accession>
<comment type="caution">
    <text evidence="1">The sequence shown here is derived from an EMBL/GenBank/DDBJ whole genome shotgun (WGS) entry which is preliminary data.</text>
</comment>